<protein>
    <submittedName>
        <fullName evidence="8">Annexin-like protein RJ4</fullName>
    </submittedName>
</protein>
<dbReference type="GO" id="GO:0009408">
    <property type="term" value="P:response to heat"/>
    <property type="evidence" value="ECO:0007669"/>
    <property type="project" value="TreeGrafter"/>
</dbReference>
<dbReference type="GO" id="GO:0005886">
    <property type="term" value="C:plasma membrane"/>
    <property type="evidence" value="ECO:0007669"/>
    <property type="project" value="TreeGrafter"/>
</dbReference>
<feature type="binding site" evidence="6">
    <location>
        <position position="297"/>
    </location>
    <ligand>
        <name>Ca(2+)</name>
        <dbReference type="ChEBI" id="CHEBI:29108"/>
        <label>2</label>
    </ligand>
</feature>
<keyword evidence="2" id="KW-0677">Repeat</keyword>
<dbReference type="PANTHER" id="PTHR10502">
    <property type="entry name" value="ANNEXIN"/>
    <property type="match status" value="1"/>
</dbReference>
<dbReference type="PROSITE" id="PS51897">
    <property type="entry name" value="ANNEXIN_2"/>
    <property type="match status" value="4"/>
</dbReference>
<dbReference type="GeneID" id="120273915"/>
<evidence type="ECO:0000256" key="2">
    <source>
        <dbReference type="ARBA" id="ARBA00022737"/>
    </source>
</evidence>
<dbReference type="FunFam" id="1.10.220.10:FF:000001">
    <property type="entry name" value="Annexin"/>
    <property type="match status" value="1"/>
</dbReference>
<feature type="binding site" evidence="6">
    <location>
        <position position="28"/>
    </location>
    <ligand>
        <name>Ca(2+)</name>
        <dbReference type="ChEBI" id="CHEBI:29108"/>
        <label>1</label>
    </ligand>
</feature>
<dbReference type="InterPro" id="IPR001464">
    <property type="entry name" value="Annexin"/>
</dbReference>
<dbReference type="InterPro" id="IPR009118">
    <property type="entry name" value="AnnexinD_plant"/>
</dbReference>
<dbReference type="AlphaFoldDB" id="A0AB40C9P4"/>
<feature type="binding site" evidence="6">
    <location>
        <position position="24"/>
    </location>
    <ligand>
        <name>Ca(2+)</name>
        <dbReference type="ChEBI" id="CHEBI:29108"/>
        <label>1</label>
    </ligand>
</feature>
<dbReference type="PANTHER" id="PTHR10502:SF193">
    <property type="entry name" value="ANNEXIN D8"/>
    <property type="match status" value="1"/>
</dbReference>
<dbReference type="GO" id="GO:0009651">
    <property type="term" value="P:response to salt stress"/>
    <property type="evidence" value="ECO:0007669"/>
    <property type="project" value="TreeGrafter"/>
</dbReference>
<dbReference type="InterPro" id="IPR037104">
    <property type="entry name" value="Annexin_sf"/>
</dbReference>
<accession>A0AB40C9P4</accession>
<evidence type="ECO:0000313" key="8">
    <source>
        <dbReference type="RefSeq" id="XP_039136594.1"/>
    </source>
</evidence>
<dbReference type="InterPro" id="IPR018502">
    <property type="entry name" value="Annexin_repeat"/>
</dbReference>
<dbReference type="Proteomes" id="UP001515500">
    <property type="component" value="Chromosome 12"/>
</dbReference>
<reference evidence="8" key="1">
    <citation type="submission" date="2025-08" db="UniProtKB">
        <authorList>
            <consortium name="RefSeq"/>
        </authorList>
    </citation>
    <scope>IDENTIFICATION</scope>
</reference>
<feature type="binding site" evidence="6">
    <location>
        <position position="26"/>
    </location>
    <ligand>
        <name>Ca(2+)</name>
        <dbReference type="ChEBI" id="CHEBI:29108"/>
        <label>1</label>
    </ligand>
</feature>
<evidence type="ECO:0000313" key="7">
    <source>
        <dbReference type="Proteomes" id="UP001515500"/>
    </source>
</evidence>
<evidence type="ECO:0000256" key="5">
    <source>
        <dbReference type="ARBA" id="ARBA00023302"/>
    </source>
</evidence>
<dbReference type="RefSeq" id="XP_039136594.1">
    <property type="nucleotide sequence ID" value="XM_039280660.1"/>
</dbReference>
<feature type="binding site" evidence="6">
    <location>
        <position position="257"/>
    </location>
    <ligand>
        <name>Ca(2+)</name>
        <dbReference type="ChEBI" id="CHEBI:29108"/>
        <label>2</label>
    </ligand>
</feature>
<name>A0AB40C9P4_DIOCR</name>
<keyword evidence="3 6" id="KW-0106">Calcium</keyword>
<keyword evidence="7" id="KW-1185">Reference proteome</keyword>
<dbReference type="SUPFAM" id="SSF47874">
    <property type="entry name" value="Annexin"/>
    <property type="match status" value="1"/>
</dbReference>
<proteinExistence type="predicted"/>
<dbReference type="SMART" id="SM00335">
    <property type="entry name" value="ANX"/>
    <property type="match status" value="4"/>
</dbReference>
<dbReference type="GO" id="GO:0009414">
    <property type="term" value="P:response to water deprivation"/>
    <property type="evidence" value="ECO:0007669"/>
    <property type="project" value="TreeGrafter"/>
</dbReference>
<feature type="binding site" evidence="6">
    <location>
        <position position="68"/>
    </location>
    <ligand>
        <name>Ca(2+)</name>
        <dbReference type="ChEBI" id="CHEBI:29108"/>
        <label>1</label>
    </ligand>
</feature>
<evidence type="ECO:0000256" key="3">
    <source>
        <dbReference type="ARBA" id="ARBA00022837"/>
    </source>
</evidence>
<dbReference type="GO" id="GO:0001786">
    <property type="term" value="F:phosphatidylserine binding"/>
    <property type="evidence" value="ECO:0007669"/>
    <property type="project" value="TreeGrafter"/>
</dbReference>
<gene>
    <name evidence="8" type="primary">LOC120273915</name>
</gene>
<dbReference type="GO" id="GO:0009409">
    <property type="term" value="P:response to cold"/>
    <property type="evidence" value="ECO:0007669"/>
    <property type="project" value="TreeGrafter"/>
</dbReference>
<evidence type="ECO:0000256" key="1">
    <source>
        <dbReference type="ARBA" id="ARBA00022723"/>
    </source>
</evidence>
<evidence type="ECO:0000256" key="4">
    <source>
        <dbReference type="ARBA" id="ARBA00023216"/>
    </source>
</evidence>
<dbReference type="PRINTS" id="PR01814">
    <property type="entry name" value="ANNEXINPLANT"/>
</dbReference>
<dbReference type="PRINTS" id="PR00196">
    <property type="entry name" value="ANNEXIN"/>
</dbReference>
<dbReference type="GO" id="GO:0005544">
    <property type="term" value="F:calcium-dependent phospholipid binding"/>
    <property type="evidence" value="ECO:0007669"/>
    <property type="project" value="UniProtKB-KW"/>
</dbReference>
<dbReference type="Gene3D" id="1.10.220.10">
    <property type="entry name" value="Annexin"/>
    <property type="match status" value="4"/>
</dbReference>
<evidence type="ECO:0000256" key="6">
    <source>
        <dbReference type="PIRSR" id="PIRSR609118-1"/>
    </source>
</evidence>
<organism evidence="7 8">
    <name type="scientific">Dioscorea cayennensis subsp. rotundata</name>
    <name type="common">White Guinea yam</name>
    <name type="synonym">Dioscorea rotundata</name>
    <dbReference type="NCBI Taxonomy" id="55577"/>
    <lineage>
        <taxon>Eukaryota</taxon>
        <taxon>Viridiplantae</taxon>
        <taxon>Streptophyta</taxon>
        <taxon>Embryophyta</taxon>
        <taxon>Tracheophyta</taxon>
        <taxon>Spermatophyta</taxon>
        <taxon>Magnoliopsida</taxon>
        <taxon>Liliopsida</taxon>
        <taxon>Dioscoreales</taxon>
        <taxon>Dioscoreaceae</taxon>
        <taxon>Dioscorea</taxon>
    </lineage>
</organism>
<dbReference type="Pfam" id="PF00191">
    <property type="entry name" value="Annexin"/>
    <property type="match status" value="4"/>
</dbReference>
<keyword evidence="4" id="KW-0041">Annexin</keyword>
<sequence length="312" mass="35753">MATLKIPHPVPSAVEDAENLMKAFHGWGTDEKAVISILAHRDADQRKQIMVAYEELYKENLIKRLESEISGHFERAMYRWMFDPIEREVIFANVALKKSVDWIVIIELSCINSPDELLVIKKMYQNRYKLSLEEDVAFHTSGDFRKLLVGLVSTYRYRGEEINASLAQAEAKILHNLIKQKTFDHDEVIRILCTRSKAQLNATFNCYKDEQGTSITKSLSSASSSEFVSALRTAIRCIISPEKYYEKLLRRALNKGGIDEDSLTRVIIMRAEKDLQVIKELYQKRANMTLDHAVSKEASGDYKKFLLALIGN</sequence>
<dbReference type="FunFam" id="1.10.220.10:FF:000009">
    <property type="entry name" value="Annexin"/>
    <property type="match status" value="1"/>
</dbReference>
<feature type="binding site" evidence="6">
    <location>
        <position position="255"/>
    </location>
    <ligand>
        <name>Ca(2+)</name>
        <dbReference type="ChEBI" id="CHEBI:29108"/>
        <label>2</label>
    </ligand>
</feature>
<dbReference type="GO" id="GO:0005509">
    <property type="term" value="F:calcium ion binding"/>
    <property type="evidence" value="ECO:0007669"/>
    <property type="project" value="InterPro"/>
</dbReference>
<dbReference type="GO" id="GO:0005737">
    <property type="term" value="C:cytoplasm"/>
    <property type="evidence" value="ECO:0007669"/>
    <property type="project" value="TreeGrafter"/>
</dbReference>
<dbReference type="FunFam" id="1.10.220.10:FF:000008">
    <property type="entry name" value="Annexin"/>
    <property type="match status" value="1"/>
</dbReference>
<keyword evidence="5" id="KW-0111">Calcium/phospholipid-binding</keyword>
<keyword evidence="1 6" id="KW-0479">Metal-binding</keyword>